<feature type="transmembrane region" description="Helical" evidence="4">
    <location>
        <begin position="340"/>
        <end position="358"/>
    </location>
</feature>
<feature type="transmembrane region" description="Helical" evidence="4">
    <location>
        <begin position="76"/>
        <end position="99"/>
    </location>
</feature>
<feature type="transmembrane region" description="Helical" evidence="4">
    <location>
        <begin position="199"/>
        <end position="219"/>
    </location>
</feature>
<feature type="transmembrane region" description="Helical" evidence="4">
    <location>
        <begin position="280"/>
        <end position="299"/>
    </location>
</feature>
<evidence type="ECO:0000256" key="4">
    <source>
        <dbReference type="SAM" id="Phobius"/>
    </source>
</evidence>
<feature type="transmembrane region" description="Helical" evidence="4">
    <location>
        <begin position="42"/>
        <end position="64"/>
    </location>
</feature>
<keyword evidence="2 4" id="KW-1133">Transmembrane helix</keyword>
<reference evidence="5" key="1">
    <citation type="submission" date="2014-02" db="EMBL/GenBank/DDBJ databases">
        <title>Expanding our view of genomic diversity in Candidatus Accumulibacter clades.</title>
        <authorList>
            <person name="Skennerton C.T."/>
            <person name="Barr J.J."/>
            <person name="Slater F.R."/>
            <person name="Bond P.L."/>
            <person name="Tyson G.W."/>
        </authorList>
    </citation>
    <scope>NUCLEOTIDE SEQUENCE [LARGE SCALE GENOMIC DNA]</scope>
</reference>
<dbReference type="Gene3D" id="1.20.1250.20">
    <property type="entry name" value="MFS general substrate transporter like domains"/>
    <property type="match status" value="1"/>
</dbReference>
<organism evidence="5 6">
    <name type="scientific">Candidatus Accumulibacter cognatus</name>
    <dbReference type="NCBI Taxonomy" id="2954383"/>
    <lineage>
        <taxon>Bacteria</taxon>
        <taxon>Pseudomonadati</taxon>
        <taxon>Pseudomonadota</taxon>
        <taxon>Betaproteobacteria</taxon>
        <taxon>Candidatus Accumulibacter</taxon>
    </lineage>
</organism>
<feature type="transmembrane region" description="Helical" evidence="4">
    <location>
        <begin position="240"/>
        <end position="260"/>
    </location>
</feature>
<feature type="transmembrane region" description="Helical" evidence="4">
    <location>
        <begin position="370"/>
        <end position="389"/>
    </location>
</feature>
<keyword evidence="1 4" id="KW-0812">Transmembrane</keyword>
<dbReference type="EMBL" id="JDST02000063">
    <property type="protein sequence ID" value="KFB76129.1"/>
    <property type="molecule type" value="Genomic_DNA"/>
</dbReference>
<sequence>MEYNAVHIEGTGTGLDICIRPGFRATIRSMDTSDTFRKTRAAWLLAAVELFFSLSWVVYVIFLPELLARGGVDKRYLPWLLAADQLLFALADWTMGVAVDRVRAALRGIGPMLVLLAAVSAVAMLLLPWLAVMPMLFLAVTSVWVATSSALRAPPYVLLSRYAGRFAMPRLAGIQLLGLAVASALAPYLAIILKGVDPSLPFFLSAAAVGVSALALVVVERGQPVDQPWEADVQPAVPADAARGAWIVLLAIALLLAFGQQVHTAINAAPQFKRLADPALLTWLMPVFWVGFSFGLLLVDRLVRLRGSLPVLQLACIAGTLSLAGTVLAGSLPLLVASQFAAGAFWGLILCASIGVASERGYPLQTGRSTGALMATLAVAAMSRLSLVASGGAGSEALMEWLPAIMWAAAALLLLRLGGQRAGQEWRPAG</sequence>
<evidence type="ECO:0000256" key="2">
    <source>
        <dbReference type="ARBA" id="ARBA00022989"/>
    </source>
</evidence>
<comment type="caution">
    <text evidence="5">The sequence shown here is derived from an EMBL/GenBank/DDBJ whole genome shotgun (WGS) entry which is preliminary data.</text>
</comment>
<dbReference type="AlphaFoldDB" id="A0A080MFV5"/>
<dbReference type="Pfam" id="PF07690">
    <property type="entry name" value="MFS_1"/>
    <property type="match status" value="1"/>
</dbReference>
<evidence type="ECO:0000313" key="5">
    <source>
        <dbReference type="EMBL" id="KFB76129.1"/>
    </source>
</evidence>
<evidence type="ECO:0000256" key="1">
    <source>
        <dbReference type="ARBA" id="ARBA00022692"/>
    </source>
</evidence>
<name>A0A080MFV5_9PROT</name>
<evidence type="ECO:0000256" key="3">
    <source>
        <dbReference type="ARBA" id="ARBA00023136"/>
    </source>
</evidence>
<keyword evidence="3 4" id="KW-0472">Membrane</keyword>
<dbReference type="SUPFAM" id="SSF103473">
    <property type="entry name" value="MFS general substrate transporter"/>
    <property type="match status" value="1"/>
</dbReference>
<accession>A0A080MFV5</accession>
<protein>
    <submittedName>
        <fullName evidence="5">Major Facilitator Superfamily protein</fullName>
    </submittedName>
</protein>
<feature type="transmembrane region" description="Helical" evidence="4">
    <location>
        <begin position="111"/>
        <end position="130"/>
    </location>
</feature>
<feature type="transmembrane region" description="Helical" evidence="4">
    <location>
        <begin position="401"/>
        <end position="418"/>
    </location>
</feature>
<dbReference type="Proteomes" id="UP000021315">
    <property type="component" value="Unassembled WGS sequence"/>
</dbReference>
<feature type="transmembrane region" description="Helical" evidence="4">
    <location>
        <begin position="136"/>
        <end position="159"/>
    </location>
</feature>
<dbReference type="InterPro" id="IPR036259">
    <property type="entry name" value="MFS_trans_sf"/>
</dbReference>
<feature type="transmembrane region" description="Helical" evidence="4">
    <location>
        <begin position="311"/>
        <end position="334"/>
    </location>
</feature>
<evidence type="ECO:0000313" key="6">
    <source>
        <dbReference type="Proteomes" id="UP000021315"/>
    </source>
</evidence>
<dbReference type="GO" id="GO:0022857">
    <property type="term" value="F:transmembrane transporter activity"/>
    <property type="evidence" value="ECO:0007669"/>
    <property type="project" value="InterPro"/>
</dbReference>
<keyword evidence="6" id="KW-1185">Reference proteome</keyword>
<feature type="transmembrane region" description="Helical" evidence="4">
    <location>
        <begin position="171"/>
        <end position="193"/>
    </location>
</feature>
<gene>
    <name evidence="5" type="ORF">AW06_002797</name>
</gene>
<proteinExistence type="predicted"/>
<dbReference type="InterPro" id="IPR011701">
    <property type="entry name" value="MFS"/>
</dbReference>